<evidence type="ECO:0000256" key="4">
    <source>
        <dbReference type="ARBA" id="ARBA00023186"/>
    </source>
</evidence>
<comment type="caution">
    <text evidence="6">The sequence shown here is derived from an EMBL/GenBank/DDBJ whole genome shotgun (WGS) entry which is preliminary data.</text>
</comment>
<protein>
    <recommendedName>
        <fullName evidence="5">Flagellar protein FliT</fullName>
    </recommendedName>
</protein>
<name>A0A928V328_9GAMM</name>
<keyword evidence="4" id="KW-0143">Chaperone</keyword>
<dbReference type="AlphaFoldDB" id="A0A928V328"/>
<comment type="subcellular location">
    <subcellularLocation>
        <location evidence="1">Cytoplasm</location>
        <location evidence="1">Cytosol</location>
    </subcellularLocation>
</comment>
<dbReference type="Pfam" id="PF05400">
    <property type="entry name" value="FliT"/>
    <property type="match status" value="1"/>
</dbReference>
<dbReference type="Gene3D" id="1.20.58.380">
    <property type="entry name" value="Flagellar protein flit"/>
    <property type="match status" value="1"/>
</dbReference>
<organism evidence="6 7">
    <name type="scientific">Cellvibrio polysaccharolyticus</name>
    <dbReference type="NCBI Taxonomy" id="2082724"/>
    <lineage>
        <taxon>Bacteria</taxon>
        <taxon>Pseudomonadati</taxon>
        <taxon>Pseudomonadota</taxon>
        <taxon>Gammaproteobacteria</taxon>
        <taxon>Cellvibrionales</taxon>
        <taxon>Cellvibrionaceae</taxon>
        <taxon>Cellvibrio</taxon>
    </lineage>
</organism>
<dbReference type="EMBL" id="PRDL01000001">
    <property type="protein sequence ID" value="MBE8717382.1"/>
    <property type="molecule type" value="Genomic_DNA"/>
</dbReference>
<keyword evidence="6" id="KW-0966">Cell projection</keyword>
<dbReference type="GO" id="GO:0044781">
    <property type="term" value="P:bacterial-type flagellum organization"/>
    <property type="evidence" value="ECO:0007669"/>
    <property type="project" value="UniProtKB-KW"/>
</dbReference>
<dbReference type="Proteomes" id="UP000652567">
    <property type="component" value="Unassembled WGS sequence"/>
</dbReference>
<gene>
    <name evidence="6" type="ORF">C4F51_09295</name>
</gene>
<evidence type="ECO:0000313" key="7">
    <source>
        <dbReference type="Proteomes" id="UP000652567"/>
    </source>
</evidence>
<evidence type="ECO:0000256" key="5">
    <source>
        <dbReference type="ARBA" id="ARBA00093797"/>
    </source>
</evidence>
<evidence type="ECO:0000256" key="1">
    <source>
        <dbReference type="ARBA" id="ARBA00004514"/>
    </source>
</evidence>
<keyword evidence="6" id="KW-0282">Flagellum</keyword>
<keyword evidence="7" id="KW-1185">Reference proteome</keyword>
<evidence type="ECO:0000313" key="6">
    <source>
        <dbReference type="EMBL" id="MBE8717382.1"/>
    </source>
</evidence>
<reference evidence="6" key="1">
    <citation type="submission" date="2018-07" db="EMBL/GenBank/DDBJ databases">
        <title>Genome assembly of strain Ka43.</title>
        <authorList>
            <person name="Kukolya J."/>
            <person name="Nagy I."/>
            <person name="Horvath B."/>
            <person name="Toth A."/>
        </authorList>
    </citation>
    <scope>NUCLEOTIDE SEQUENCE</scope>
    <source>
        <strain evidence="6">KB43</strain>
    </source>
</reference>
<evidence type="ECO:0000256" key="2">
    <source>
        <dbReference type="ARBA" id="ARBA00022490"/>
    </source>
</evidence>
<evidence type="ECO:0000256" key="3">
    <source>
        <dbReference type="ARBA" id="ARBA00022795"/>
    </source>
</evidence>
<keyword evidence="6" id="KW-0969">Cilium</keyword>
<dbReference type="InterPro" id="IPR008622">
    <property type="entry name" value="FliT"/>
</dbReference>
<accession>A0A928V328</accession>
<sequence length="108" mass="12203">MARFPELQCYEDFLQLSRRLLELAEAGDWEAFQSQLDARQALSARLEAQETLDAVVHAGLADELRLMIAEIHVVNDRIAAVAESVRDELSTEIRQNMQASKAINAYRS</sequence>
<keyword evidence="2" id="KW-0963">Cytoplasm</keyword>
<keyword evidence="3" id="KW-1005">Bacterial flagellum biogenesis</keyword>
<proteinExistence type="predicted"/>
<dbReference type="RefSeq" id="WP_193909201.1">
    <property type="nucleotide sequence ID" value="NZ_PRDL01000001.1"/>
</dbReference>